<evidence type="ECO:0000256" key="3">
    <source>
        <dbReference type="ARBA" id="ARBA00022723"/>
    </source>
</evidence>
<evidence type="ECO:0000313" key="11">
    <source>
        <dbReference type="Proteomes" id="UP001347796"/>
    </source>
</evidence>
<keyword evidence="7" id="KW-0812">Transmembrane</keyword>
<feature type="domain" description="Peptidase M13 N-terminal" evidence="9">
    <location>
        <begin position="115"/>
        <end position="504"/>
    </location>
</feature>
<feature type="transmembrane region" description="Helical" evidence="7">
    <location>
        <begin position="20"/>
        <end position="41"/>
    </location>
</feature>
<dbReference type="CDD" id="cd08662">
    <property type="entry name" value="M13"/>
    <property type="match status" value="1"/>
</dbReference>
<organism evidence="10 11">
    <name type="scientific">Patella caerulea</name>
    <name type="common">Rayed Mediterranean limpet</name>
    <dbReference type="NCBI Taxonomy" id="87958"/>
    <lineage>
        <taxon>Eukaryota</taxon>
        <taxon>Metazoa</taxon>
        <taxon>Spiralia</taxon>
        <taxon>Lophotrochozoa</taxon>
        <taxon>Mollusca</taxon>
        <taxon>Gastropoda</taxon>
        <taxon>Patellogastropoda</taxon>
        <taxon>Patelloidea</taxon>
        <taxon>Patellidae</taxon>
        <taxon>Patella</taxon>
    </lineage>
</organism>
<dbReference type="Gene3D" id="1.10.1380.10">
    <property type="entry name" value="Neutral endopeptidase , domain2"/>
    <property type="match status" value="1"/>
</dbReference>
<evidence type="ECO:0000259" key="9">
    <source>
        <dbReference type="Pfam" id="PF05649"/>
    </source>
</evidence>
<dbReference type="PANTHER" id="PTHR11733">
    <property type="entry name" value="ZINC METALLOPROTEASE FAMILY M13 NEPRILYSIN-RELATED"/>
    <property type="match status" value="1"/>
</dbReference>
<keyword evidence="5" id="KW-0862">Zinc</keyword>
<gene>
    <name evidence="10" type="ORF">SNE40_014425</name>
</gene>
<dbReference type="Proteomes" id="UP001347796">
    <property type="component" value="Unassembled WGS sequence"/>
</dbReference>
<evidence type="ECO:0000256" key="4">
    <source>
        <dbReference type="ARBA" id="ARBA00022801"/>
    </source>
</evidence>
<dbReference type="Pfam" id="PF01431">
    <property type="entry name" value="Peptidase_M13"/>
    <property type="match status" value="1"/>
</dbReference>
<dbReference type="Gene3D" id="3.40.390.10">
    <property type="entry name" value="Collagenase (Catalytic Domain)"/>
    <property type="match status" value="1"/>
</dbReference>
<dbReference type="Pfam" id="PF05649">
    <property type="entry name" value="Peptidase_M13_N"/>
    <property type="match status" value="1"/>
</dbReference>
<reference evidence="10 11" key="1">
    <citation type="submission" date="2024-01" db="EMBL/GenBank/DDBJ databases">
        <title>The genome of the rayed Mediterranean limpet Patella caerulea (Linnaeus, 1758).</title>
        <authorList>
            <person name="Anh-Thu Weber A."/>
            <person name="Halstead-Nussloch G."/>
        </authorList>
    </citation>
    <scope>NUCLEOTIDE SEQUENCE [LARGE SCALE GENOMIC DNA]</scope>
    <source>
        <strain evidence="10">AATW-2023a</strain>
        <tissue evidence="10">Whole specimen</tissue>
    </source>
</reference>
<keyword evidence="4" id="KW-0378">Hydrolase</keyword>
<evidence type="ECO:0000256" key="7">
    <source>
        <dbReference type="SAM" id="Phobius"/>
    </source>
</evidence>
<dbReference type="InterPro" id="IPR042089">
    <property type="entry name" value="Peptidase_M13_dom_2"/>
</dbReference>
<keyword evidence="7" id="KW-1133">Transmembrane helix</keyword>
<sequence>MDVYKVNDGKKQRWTAKDKVLVFMTVVFGILAAALVVVVAVKFEVNDDKTTDTPGVVHATAGAIAGNGNTGITSVSHATVTAPQTTVKEPTVCTKPICVKTAAGLLDAMDFSMDPCEDFYTYSCGNWNKNHIIPDDKPSVNRFGEIRDSVKMKLKGLLEEPMNDTIAMNAVEKAKRFYRSCIDEDSLRKRGQRDAEILLESLGGWPLLNNAWNSTGFNIEQQLIALRNRNYDIIITISTSPDDRKVTDHIILLDQATLGMPSREYYLKGTNDTLLVIYKEFAKAVASKFGASGTDVDKHITAMVDFEIKLANLTKPKSERRNSNLLYHKMNVSSLHDEIPQFDWLQYLNGVYKKYNITIGPDEDLIVYEPKYLKNALDLVKNTSPSTVANYFLWRVIMARLDDMAEEFRLLRTGYNKVMLGVKHAGARWRSCVDNTAVKLPDPVGRLFVDSVFDKVAKEEALALIASLRKEFSQMITDVPWMDAKTREKALAKQQAIIQKIAYPDWILNDTKLNEEYQGLSFKSDNYFDNVDDVTMFSVDKKMGKLRDTVDKTIWPIGASIVNAFYDPTQNSITFPAGILQPPFYDKDYPKSLIYGGIGLVIGHEITHGFDDQGRRYDKDGNLYSWWTNTSSSRFDEMARCIINQYSSYKFGPDHINGKNTQGENIADNGGIKAAFKAYNTWLKSNNEEYDKLPSLNLTHNQLFFINFAQGWCGKRTPEALHNQILTDPHSPGRYRIIGTLSNNEDFSMVFQCKPNSKMNPKKKCSVW</sequence>
<dbReference type="InterPro" id="IPR018497">
    <property type="entry name" value="Peptidase_M13_C"/>
</dbReference>
<dbReference type="GO" id="GO:0004222">
    <property type="term" value="F:metalloendopeptidase activity"/>
    <property type="evidence" value="ECO:0007669"/>
    <property type="project" value="InterPro"/>
</dbReference>
<keyword evidence="11" id="KW-1185">Reference proteome</keyword>
<dbReference type="InterPro" id="IPR000718">
    <property type="entry name" value="Peptidase_M13"/>
</dbReference>
<evidence type="ECO:0000313" key="10">
    <source>
        <dbReference type="EMBL" id="KAK6176069.1"/>
    </source>
</evidence>
<keyword evidence="2" id="KW-0645">Protease</keyword>
<dbReference type="AlphaFoldDB" id="A0AAN8PH85"/>
<keyword evidence="7" id="KW-0472">Membrane</keyword>
<dbReference type="GO" id="GO:0016485">
    <property type="term" value="P:protein processing"/>
    <property type="evidence" value="ECO:0007669"/>
    <property type="project" value="TreeGrafter"/>
</dbReference>
<dbReference type="GO" id="GO:0046872">
    <property type="term" value="F:metal ion binding"/>
    <property type="evidence" value="ECO:0007669"/>
    <property type="project" value="UniProtKB-KW"/>
</dbReference>
<name>A0AAN8PH85_PATCE</name>
<comment type="caution">
    <text evidence="10">The sequence shown here is derived from an EMBL/GenBank/DDBJ whole genome shotgun (WGS) entry which is preliminary data.</text>
</comment>
<comment type="cofactor">
    <cofactor evidence="1">
        <name>Zn(2+)</name>
        <dbReference type="ChEBI" id="CHEBI:29105"/>
    </cofactor>
</comment>
<dbReference type="GO" id="GO:0005886">
    <property type="term" value="C:plasma membrane"/>
    <property type="evidence" value="ECO:0007669"/>
    <property type="project" value="TreeGrafter"/>
</dbReference>
<proteinExistence type="predicted"/>
<keyword evidence="3" id="KW-0479">Metal-binding</keyword>
<evidence type="ECO:0000256" key="6">
    <source>
        <dbReference type="ARBA" id="ARBA00023049"/>
    </source>
</evidence>
<dbReference type="EMBL" id="JAZGQO010000010">
    <property type="protein sequence ID" value="KAK6176069.1"/>
    <property type="molecule type" value="Genomic_DNA"/>
</dbReference>
<accession>A0AAN8PH85</accession>
<feature type="domain" description="Peptidase M13 C-terminal" evidence="8">
    <location>
        <begin position="563"/>
        <end position="767"/>
    </location>
</feature>
<evidence type="ECO:0000256" key="1">
    <source>
        <dbReference type="ARBA" id="ARBA00001947"/>
    </source>
</evidence>
<dbReference type="InterPro" id="IPR008753">
    <property type="entry name" value="Peptidase_M13_N"/>
</dbReference>
<dbReference type="PROSITE" id="PS51885">
    <property type="entry name" value="NEPRILYSIN"/>
    <property type="match status" value="1"/>
</dbReference>
<dbReference type="PRINTS" id="PR00786">
    <property type="entry name" value="NEPRILYSIN"/>
</dbReference>
<protein>
    <submittedName>
        <fullName evidence="10">Uncharacterized protein</fullName>
    </submittedName>
</protein>
<dbReference type="PANTHER" id="PTHR11733:SF237">
    <property type="entry name" value="NEPRILYSIN-LIKE 4"/>
    <property type="match status" value="1"/>
</dbReference>
<evidence type="ECO:0000256" key="2">
    <source>
        <dbReference type="ARBA" id="ARBA00022670"/>
    </source>
</evidence>
<evidence type="ECO:0000259" key="8">
    <source>
        <dbReference type="Pfam" id="PF01431"/>
    </source>
</evidence>
<evidence type="ECO:0000256" key="5">
    <source>
        <dbReference type="ARBA" id="ARBA00022833"/>
    </source>
</evidence>
<dbReference type="SUPFAM" id="SSF55486">
    <property type="entry name" value="Metalloproteases ('zincins'), catalytic domain"/>
    <property type="match status" value="1"/>
</dbReference>
<keyword evidence="6" id="KW-0482">Metalloprotease</keyword>
<dbReference type="InterPro" id="IPR024079">
    <property type="entry name" value="MetalloPept_cat_dom_sf"/>
</dbReference>